<dbReference type="InterPro" id="IPR050595">
    <property type="entry name" value="Bact_response_regulator"/>
</dbReference>
<evidence type="ECO:0000256" key="2">
    <source>
        <dbReference type="PROSITE-ProRule" id="PRU00169"/>
    </source>
</evidence>
<dbReference type="CDD" id="cd17574">
    <property type="entry name" value="REC_OmpR"/>
    <property type="match status" value="1"/>
</dbReference>
<dbReference type="AlphaFoldDB" id="A0A2H0BGS3"/>
<dbReference type="Gene3D" id="3.40.50.2300">
    <property type="match status" value="1"/>
</dbReference>
<dbReference type="InterPro" id="IPR001789">
    <property type="entry name" value="Sig_transdc_resp-reg_receiver"/>
</dbReference>
<evidence type="ECO:0000259" key="3">
    <source>
        <dbReference type="PROSITE" id="PS50110"/>
    </source>
</evidence>
<reference evidence="4 5" key="1">
    <citation type="submission" date="2017-09" db="EMBL/GenBank/DDBJ databases">
        <title>Depth-based differentiation of microbial function through sediment-hosted aquifers and enrichment of novel symbionts in the deep terrestrial subsurface.</title>
        <authorList>
            <person name="Probst A.J."/>
            <person name="Ladd B."/>
            <person name="Jarett J.K."/>
            <person name="Geller-Mcgrath D.E."/>
            <person name="Sieber C.M."/>
            <person name="Emerson J.B."/>
            <person name="Anantharaman K."/>
            <person name="Thomas B.C."/>
            <person name="Malmstrom R."/>
            <person name="Stieglmeier M."/>
            <person name="Klingl A."/>
            <person name="Woyke T."/>
            <person name="Ryan C.M."/>
            <person name="Banfield J.F."/>
        </authorList>
    </citation>
    <scope>NUCLEOTIDE SEQUENCE [LARGE SCALE GENOMIC DNA]</scope>
    <source>
        <strain evidence="4">CG22_combo_CG10-13_8_21_14_all_39_12</strain>
    </source>
</reference>
<evidence type="ECO:0000313" key="5">
    <source>
        <dbReference type="Proteomes" id="UP000228495"/>
    </source>
</evidence>
<dbReference type="InterPro" id="IPR011006">
    <property type="entry name" value="CheY-like_superfamily"/>
</dbReference>
<dbReference type="SUPFAM" id="SSF52172">
    <property type="entry name" value="CheY-like"/>
    <property type="match status" value="1"/>
</dbReference>
<organism evidence="4 5">
    <name type="scientific">candidate division WWE3 bacterium CG22_combo_CG10-13_8_21_14_all_39_12</name>
    <dbReference type="NCBI Taxonomy" id="1975094"/>
    <lineage>
        <taxon>Bacteria</taxon>
        <taxon>Katanobacteria</taxon>
    </lineage>
</organism>
<dbReference type="PROSITE" id="PS50110">
    <property type="entry name" value="RESPONSE_REGULATORY"/>
    <property type="match status" value="1"/>
</dbReference>
<comment type="caution">
    <text evidence="4">The sequence shown here is derived from an EMBL/GenBank/DDBJ whole genome shotgun (WGS) entry which is preliminary data.</text>
</comment>
<keyword evidence="1 2" id="KW-0597">Phosphoprotein</keyword>
<dbReference type="GO" id="GO:0000160">
    <property type="term" value="P:phosphorelay signal transduction system"/>
    <property type="evidence" value="ECO:0007669"/>
    <property type="project" value="InterPro"/>
</dbReference>
<accession>A0A2H0BGS3</accession>
<protein>
    <submittedName>
        <fullName evidence="4">Response regulator</fullName>
    </submittedName>
</protein>
<feature type="domain" description="Response regulatory" evidence="3">
    <location>
        <begin position="7"/>
        <end position="123"/>
    </location>
</feature>
<evidence type="ECO:0000256" key="1">
    <source>
        <dbReference type="ARBA" id="ARBA00022553"/>
    </source>
</evidence>
<feature type="modified residue" description="4-aspartylphosphate" evidence="2">
    <location>
        <position position="56"/>
    </location>
</feature>
<dbReference type="PANTHER" id="PTHR44591:SF3">
    <property type="entry name" value="RESPONSE REGULATORY DOMAIN-CONTAINING PROTEIN"/>
    <property type="match status" value="1"/>
</dbReference>
<proteinExistence type="predicted"/>
<gene>
    <name evidence="4" type="ORF">COX05_01340</name>
</gene>
<dbReference type="Pfam" id="PF00072">
    <property type="entry name" value="Response_reg"/>
    <property type="match status" value="1"/>
</dbReference>
<dbReference type="EMBL" id="PCSU01000017">
    <property type="protein sequence ID" value="PIP56769.1"/>
    <property type="molecule type" value="Genomic_DNA"/>
</dbReference>
<evidence type="ECO:0000313" key="4">
    <source>
        <dbReference type="EMBL" id="PIP56769.1"/>
    </source>
</evidence>
<name>A0A2H0BGS3_UNCKA</name>
<dbReference type="SMART" id="SM00448">
    <property type="entry name" value="REC"/>
    <property type="match status" value="1"/>
</dbReference>
<sequence length="136" mass="15192">MENMPKRILLVEDDLFIRDLYVRTLEQNGYIVEIAIDGEEGVNKALANTPDIMLLDIMMPKKNGIEVLKEIKGNDKTKGIPVFLLTNLGQEGIIKEAFNIGASGYLLKARMLPRDVAAHINSYFETGKVPSELMQA</sequence>
<dbReference type="Proteomes" id="UP000228495">
    <property type="component" value="Unassembled WGS sequence"/>
</dbReference>
<dbReference type="PANTHER" id="PTHR44591">
    <property type="entry name" value="STRESS RESPONSE REGULATOR PROTEIN 1"/>
    <property type="match status" value="1"/>
</dbReference>